<proteinExistence type="predicted"/>
<dbReference type="AlphaFoldDB" id="A0A6H9UYE3"/>
<dbReference type="EMBL" id="VZRB01000013">
    <property type="protein sequence ID" value="KAB1145003.1"/>
    <property type="molecule type" value="Genomic_DNA"/>
</dbReference>
<evidence type="ECO:0000313" key="3">
    <source>
        <dbReference type="Proteomes" id="UP000442707"/>
    </source>
</evidence>
<keyword evidence="1" id="KW-0472">Membrane</keyword>
<name>A0A6H9UYE3_9ACTN</name>
<evidence type="ECO:0000256" key="1">
    <source>
        <dbReference type="SAM" id="Phobius"/>
    </source>
</evidence>
<reference evidence="2 3" key="1">
    <citation type="submission" date="2019-09" db="EMBL/GenBank/DDBJ databases">
        <title>Screening of Novel Bioactive Compounds from Soil-Associated.</title>
        <authorList>
            <person name="Zhao S."/>
        </authorList>
    </citation>
    <scope>NUCLEOTIDE SEQUENCE [LARGE SCALE GENOMIC DNA]</scope>
    <source>
        <strain evidence="2 3">HIT-DPA4</strain>
    </source>
</reference>
<gene>
    <name evidence="2" type="ORF">F7R91_20235</name>
</gene>
<dbReference type="Proteomes" id="UP000442707">
    <property type="component" value="Unassembled WGS sequence"/>
</dbReference>
<comment type="caution">
    <text evidence="2">The sequence shown here is derived from an EMBL/GenBank/DDBJ whole genome shotgun (WGS) entry which is preliminary data.</text>
</comment>
<keyword evidence="1" id="KW-0812">Transmembrane</keyword>
<accession>A0A6H9UYE3</accession>
<dbReference type="InterPro" id="IPR059130">
    <property type="entry name" value="MmpA_put"/>
</dbReference>
<protein>
    <submittedName>
        <fullName evidence="2">Uncharacterized protein</fullName>
    </submittedName>
</protein>
<feature type="transmembrane region" description="Helical" evidence="1">
    <location>
        <begin position="42"/>
        <end position="68"/>
    </location>
</feature>
<keyword evidence="3" id="KW-1185">Reference proteome</keyword>
<keyword evidence="1" id="KW-1133">Transmembrane helix</keyword>
<sequence>MSTLSEYPYGCGRPAVIGRLLRMTTRRAPQPLSDPNRPVERAVTAALVLAVVAGVAWIGGMILTVAGWTL</sequence>
<evidence type="ECO:0000313" key="2">
    <source>
        <dbReference type="EMBL" id="KAB1145003.1"/>
    </source>
</evidence>
<organism evidence="2 3">
    <name type="scientific">Streptomyces luteolifulvus</name>
    <dbReference type="NCBI Taxonomy" id="2615112"/>
    <lineage>
        <taxon>Bacteria</taxon>
        <taxon>Bacillati</taxon>
        <taxon>Actinomycetota</taxon>
        <taxon>Actinomycetes</taxon>
        <taxon>Kitasatosporales</taxon>
        <taxon>Streptomycetaceae</taxon>
        <taxon>Streptomyces</taxon>
    </lineage>
</organism>
<dbReference type="NCBIfam" id="NF046122">
    <property type="entry name" value="morpho_MmpA"/>
    <property type="match status" value="1"/>
</dbReference>